<dbReference type="SUPFAM" id="SSF54427">
    <property type="entry name" value="NTF2-like"/>
    <property type="match status" value="1"/>
</dbReference>
<dbReference type="Gene3D" id="3.10.450.50">
    <property type="match status" value="1"/>
</dbReference>
<keyword evidence="3" id="KW-1185">Reference proteome</keyword>
<gene>
    <name evidence="2" type="ORF">DMA12_27140</name>
</gene>
<name>A0A428WBC7_AMYBA</name>
<evidence type="ECO:0000256" key="1">
    <source>
        <dbReference type="SAM" id="MobiDB-lite"/>
    </source>
</evidence>
<accession>A0A428WBC7</accession>
<evidence type="ECO:0000313" key="2">
    <source>
        <dbReference type="EMBL" id="RSM40409.1"/>
    </source>
</evidence>
<feature type="region of interest" description="Disordered" evidence="1">
    <location>
        <begin position="189"/>
        <end position="219"/>
    </location>
</feature>
<dbReference type="AlphaFoldDB" id="A0A428WBC7"/>
<dbReference type="InterPro" id="IPR032710">
    <property type="entry name" value="NTF2-like_dom_sf"/>
</dbReference>
<proteinExistence type="predicted"/>
<evidence type="ECO:0000313" key="3">
    <source>
        <dbReference type="Proteomes" id="UP000286716"/>
    </source>
</evidence>
<feature type="compositionally biased region" description="Basic and acidic residues" evidence="1">
    <location>
        <begin position="197"/>
        <end position="207"/>
    </location>
</feature>
<organism evidence="2 3">
    <name type="scientific">Amycolatopsis balhimycina DSM 5908</name>
    <dbReference type="NCBI Taxonomy" id="1081091"/>
    <lineage>
        <taxon>Bacteria</taxon>
        <taxon>Bacillati</taxon>
        <taxon>Actinomycetota</taxon>
        <taxon>Actinomycetes</taxon>
        <taxon>Pseudonocardiales</taxon>
        <taxon>Pseudonocardiaceae</taxon>
        <taxon>Amycolatopsis</taxon>
    </lineage>
</organism>
<comment type="caution">
    <text evidence="2">The sequence shown here is derived from an EMBL/GenBank/DDBJ whole genome shotgun (WGS) entry which is preliminary data.</text>
</comment>
<reference evidence="2 3" key="1">
    <citation type="submission" date="2018-05" db="EMBL/GenBank/DDBJ databases">
        <title>Evolution of GPA BGCs.</title>
        <authorList>
            <person name="Waglechner N."/>
            <person name="Wright G.D."/>
        </authorList>
    </citation>
    <scope>NUCLEOTIDE SEQUENCE [LARGE SCALE GENOMIC DNA]</scope>
    <source>
        <strain evidence="2 3">DSM 5908</strain>
    </source>
</reference>
<dbReference type="Proteomes" id="UP000286716">
    <property type="component" value="Unassembled WGS sequence"/>
</dbReference>
<sequence>MTIDDLAALDDEEFEQYEAEVERLLAVWQVQNLRGQAAIFHDDQHLGEARRELYATRHPGANPAYTAPRAAVVDSLEGNALFHPLTTPIIEVDQTATRARGVWWSLGLEGLSKHREHPMAIISIGMVPGTHVVEDGEWRILSGVWQRTTKNEYHAGWVHSMEPTNTRPPLTPEQDRAFLGRFAYRKDEVRQAVPEPPARDTWERYPDETDDGWLYEGLP</sequence>
<protein>
    <recommendedName>
        <fullName evidence="4">Nuclear transport factor 2 family protein</fullName>
    </recommendedName>
</protein>
<dbReference type="OrthoDB" id="1955752at2"/>
<dbReference type="EMBL" id="QHHU01000040">
    <property type="protein sequence ID" value="RSM40409.1"/>
    <property type="molecule type" value="Genomic_DNA"/>
</dbReference>
<evidence type="ECO:0008006" key="4">
    <source>
        <dbReference type="Google" id="ProtNLM"/>
    </source>
</evidence>